<dbReference type="STRING" id="106549.A0A540MVB2"/>
<feature type="domain" description="Post-SET" evidence="12">
    <location>
        <begin position="445"/>
        <end position="461"/>
    </location>
</feature>
<evidence type="ECO:0000256" key="2">
    <source>
        <dbReference type="ARBA" id="ARBA00004286"/>
    </source>
</evidence>
<dbReference type="SUPFAM" id="SSF82199">
    <property type="entry name" value="SET domain"/>
    <property type="match status" value="1"/>
</dbReference>
<dbReference type="EMBL" id="VIEB01000169">
    <property type="protein sequence ID" value="TQE02746.1"/>
    <property type="molecule type" value="Genomic_DNA"/>
</dbReference>
<dbReference type="AlphaFoldDB" id="A0A540MVB2"/>
<comment type="caution">
    <text evidence="14">The sequence shown here is derived from an EMBL/GenBank/DDBJ whole genome shotgun (WGS) entry which is preliminary data.</text>
</comment>
<dbReference type="Pfam" id="PF00856">
    <property type="entry name" value="SET"/>
    <property type="match status" value="1"/>
</dbReference>
<evidence type="ECO:0000256" key="9">
    <source>
        <dbReference type="ARBA" id="ARBA00022833"/>
    </source>
</evidence>
<reference evidence="14 15" key="1">
    <citation type="journal article" date="2019" name="G3 (Bethesda)">
        <title>Sequencing of a Wild Apple (Malus baccata) Genome Unravels the Differences Between Cultivated and Wild Apple Species Regarding Disease Resistance and Cold Tolerance.</title>
        <authorList>
            <person name="Chen X."/>
        </authorList>
    </citation>
    <scope>NUCLEOTIDE SEQUENCE [LARGE SCALE GENOMIC DNA]</scope>
    <source>
        <strain evidence="15">cv. Shandingzi</strain>
        <tissue evidence="14">Leaves</tissue>
    </source>
</reference>
<dbReference type="PROSITE" id="PS50280">
    <property type="entry name" value="SET"/>
    <property type="match status" value="1"/>
</dbReference>
<evidence type="ECO:0000256" key="7">
    <source>
        <dbReference type="ARBA" id="ARBA00022723"/>
    </source>
</evidence>
<dbReference type="SMART" id="SM00249">
    <property type="entry name" value="PHD"/>
    <property type="match status" value="1"/>
</dbReference>
<dbReference type="InterPro" id="IPR013083">
    <property type="entry name" value="Znf_RING/FYVE/PHD"/>
</dbReference>
<keyword evidence="7" id="KW-0479">Metal-binding</keyword>
<evidence type="ECO:0000256" key="10">
    <source>
        <dbReference type="ARBA" id="ARBA00023242"/>
    </source>
</evidence>
<dbReference type="PROSITE" id="PS50868">
    <property type="entry name" value="POST_SET"/>
    <property type="match status" value="1"/>
</dbReference>
<keyword evidence="10" id="KW-0539">Nucleus</keyword>
<sequence length="490" mass="55671">MPDLGIVSLSASLTLTTCPNFKSLTDPPDQGSVKTLGVDCDWDRGLRLPTLHNGEVSNGHAIRVFRRSRPLAGPSKKASNGKSLEDHVRDWVSTRVELGIPESRCSLPFLYGAKKLVECLVCHKFAYRGEVVSCSVRGCQGVYHRKCVKDRFGISLKKFKCQQHACFICKQRVDWRCVRCSIASHDKCAAWPDEVIYLKDRPGKAVCWRHPTDWREDRKHAASISSIEEVFCRLPLPYTAEEFKIDLAWKDTDIKIEPPPYLHIRRNIYLVKKKRDNVGDDVGCTCISSCSQDCVCRGQCISCSKDCHCSENCTNRPFRREKRIKIVKTEHCGWGAEAAESVKKGDFIIEYVGEVIDDALCEKRLWDMKYKGVNNFYMCEIRKDFTIDATFKGNPSRFLNHSCDPNCVLEKWQVEGETRVGVFAARSIQVGEPLTYDYRFVQFGPEVECRCGAPNCQRFLGTKRKMGKVELCWGSKRKRTSTACIAIITG</sequence>
<protein>
    <recommendedName>
        <fullName evidence="16">Histone-lysine N-methyltransferase</fullName>
    </recommendedName>
</protein>
<keyword evidence="5" id="KW-0808">Transferase</keyword>
<evidence type="ECO:0008006" key="16">
    <source>
        <dbReference type="Google" id="ProtNLM"/>
    </source>
</evidence>
<accession>A0A540MVB2</accession>
<dbReference type="InterPro" id="IPR025787">
    <property type="entry name" value="Hist-Lys_N-MeTrfase_SET2_plant"/>
</dbReference>
<dbReference type="GO" id="GO:0008270">
    <property type="term" value="F:zinc ion binding"/>
    <property type="evidence" value="ECO:0007669"/>
    <property type="project" value="UniProtKB-KW"/>
</dbReference>
<dbReference type="InterPro" id="IPR001965">
    <property type="entry name" value="Znf_PHD"/>
</dbReference>
<keyword evidence="15" id="KW-1185">Reference proteome</keyword>
<keyword evidence="8" id="KW-0863">Zinc-finger</keyword>
<keyword evidence="6" id="KW-0949">S-adenosyl-L-methionine</keyword>
<dbReference type="PANTHER" id="PTHR22884">
    <property type="entry name" value="SET DOMAIN PROTEINS"/>
    <property type="match status" value="1"/>
</dbReference>
<dbReference type="GO" id="GO:0032259">
    <property type="term" value="P:methylation"/>
    <property type="evidence" value="ECO:0007669"/>
    <property type="project" value="UniProtKB-KW"/>
</dbReference>
<dbReference type="Gene3D" id="3.30.40.10">
    <property type="entry name" value="Zinc/RING finger domain, C3HC4 (zinc finger)"/>
    <property type="match status" value="1"/>
</dbReference>
<dbReference type="InterPro" id="IPR046341">
    <property type="entry name" value="SET_dom_sf"/>
</dbReference>
<dbReference type="GO" id="GO:0005694">
    <property type="term" value="C:chromosome"/>
    <property type="evidence" value="ECO:0007669"/>
    <property type="project" value="UniProtKB-SubCell"/>
</dbReference>
<dbReference type="InterPro" id="IPR001214">
    <property type="entry name" value="SET_dom"/>
</dbReference>
<dbReference type="InterPro" id="IPR050777">
    <property type="entry name" value="SET2_Histone-Lys_MeTrsfase"/>
</dbReference>
<evidence type="ECO:0000256" key="3">
    <source>
        <dbReference type="ARBA" id="ARBA00022454"/>
    </source>
</evidence>
<dbReference type="CDD" id="cd19175">
    <property type="entry name" value="SET_ASHR3-like"/>
    <property type="match status" value="1"/>
</dbReference>
<evidence type="ECO:0000313" key="14">
    <source>
        <dbReference type="EMBL" id="TQE02746.1"/>
    </source>
</evidence>
<dbReference type="FunFam" id="2.170.270.10:FF:000043">
    <property type="entry name" value="Histone-lysine N-methyltransferase"/>
    <property type="match status" value="1"/>
</dbReference>
<dbReference type="InterPro" id="IPR003616">
    <property type="entry name" value="Post-SET_dom"/>
</dbReference>
<evidence type="ECO:0000259" key="12">
    <source>
        <dbReference type="PROSITE" id="PS50868"/>
    </source>
</evidence>
<dbReference type="InterPro" id="IPR047893">
    <property type="entry name" value="ASHR3-like_SET"/>
</dbReference>
<dbReference type="SMART" id="SM00508">
    <property type="entry name" value="PostSET"/>
    <property type="match status" value="1"/>
</dbReference>
<evidence type="ECO:0000256" key="5">
    <source>
        <dbReference type="ARBA" id="ARBA00022679"/>
    </source>
</evidence>
<evidence type="ECO:0000256" key="8">
    <source>
        <dbReference type="ARBA" id="ARBA00022771"/>
    </source>
</evidence>
<evidence type="ECO:0000256" key="6">
    <source>
        <dbReference type="ARBA" id="ARBA00022691"/>
    </source>
</evidence>
<evidence type="ECO:0000256" key="4">
    <source>
        <dbReference type="ARBA" id="ARBA00022603"/>
    </source>
</evidence>
<name>A0A540MVB2_MALBA</name>
<feature type="domain" description="AWS" evidence="13">
    <location>
        <begin position="279"/>
        <end position="322"/>
    </location>
</feature>
<dbReference type="GO" id="GO:0005634">
    <property type="term" value="C:nucleus"/>
    <property type="evidence" value="ECO:0007669"/>
    <property type="project" value="UniProtKB-SubCell"/>
</dbReference>
<gene>
    <name evidence="14" type="ORF">C1H46_011650</name>
</gene>
<dbReference type="InterPro" id="IPR006560">
    <property type="entry name" value="AWS_dom"/>
</dbReference>
<proteinExistence type="predicted"/>
<evidence type="ECO:0000259" key="13">
    <source>
        <dbReference type="PROSITE" id="PS51215"/>
    </source>
</evidence>
<dbReference type="PROSITE" id="PS51578">
    <property type="entry name" value="SAM_MT43_SET2_2"/>
    <property type="match status" value="1"/>
</dbReference>
<organism evidence="14 15">
    <name type="scientific">Malus baccata</name>
    <name type="common">Siberian crab apple</name>
    <name type="synonym">Pyrus baccata</name>
    <dbReference type="NCBI Taxonomy" id="106549"/>
    <lineage>
        <taxon>Eukaryota</taxon>
        <taxon>Viridiplantae</taxon>
        <taxon>Streptophyta</taxon>
        <taxon>Embryophyta</taxon>
        <taxon>Tracheophyta</taxon>
        <taxon>Spermatophyta</taxon>
        <taxon>Magnoliopsida</taxon>
        <taxon>eudicotyledons</taxon>
        <taxon>Gunneridae</taxon>
        <taxon>Pentapetalae</taxon>
        <taxon>rosids</taxon>
        <taxon>fabids</taxon>
        <taxon>Rosales</taxon>
        <taxon>Rosaceae</taxon>
        <taxon>Amygdaloideae</taxon>
        <taxon>Maleae</taxon>
        <taxon>Malus</taxon>
    </lineage>
</organism>
<keyword evidence="9" id="KW-0862">Zinc</keyword>
<keyword evidence="4" id="KW-0489">Methyltransferase</keyword>
<dbReference type="PROSITE" id="PS51215">
    <property type="entry name" value="AWS"/>
    <property type="match status" value="1"/>
</dbReference>
<evidence type="ECO:0000313" key="15">
    <source>
        <dbReference type="Proteomes" id="UP000315295"/>
    </source>
</evidence>
<dbReference type="Proteomes" id="UP000315295">
    <property type="component" value="Unassembled WGS sequence"/>
</dbReference>
<evidence type="ECO:0000256" key="1">
    <source>
        <dbReference type="ARBA" id="ARBA00004123"/>
    </source>
</evidence>
<dbReference type="GO" id="GO:0042054">
    <property type="term" value="F:histone methyltransferase activity"/>
    <property type="evidence" value="ECO:0007669"/>
    <property type="project" value="InterPro"/>
</dbReference>
<dbReference type="SMART" id="SM00317">
    <property type="entry name" value="SET"/>
    <property type="match status" value="1"/>
</dbReference>
<feature type="domain" description="SET" evidence="11">
    <location>
        <begin position="322"/>
        <end position="439"/>
    </location>
</feature>
<keyword evidence="3" id="KW-0158">Chromosome</keyword>
<comment type="subcellular location">
    <subcellularLocation>
        <location evidence="2">Chromosome</location>
    </subcellularLocation>
    <subcellularLocation>
        <location evidence="1">Nucleus</location>
    </subcellularLocation>
</comment>
<evidence type="ECO:0000259" key="11">
    <source>
        <dbReference type="PROSITE" id="PS50280"/>
    </source>
</evidence>
<dbReference type="Gene3D" id="2.170.270.10">
    <property type="entry name" value="SET domain"/>
    <property type="match status" value="1"/>
</dbReference>